<evidence type="ECO:0000313" key="1">
    <source>
        <dbReference type="EMBL" id="AZI41784.1"/>
    </source>
</evidence>
<name>A0A3G8YGV3_9DEIO</name>
<dbReference type="Proteomes" id="UP000276417">
    <property type="component" value="Chromosome 1"/>
</dbReference>
<dbReference type="RefSeq" id="WP_124867639.1">
    <property type="nucleotide sequence ID" value="NZ_CP034183.1"/>
</dbReference>
<accession>A0A3G8YGV3</accession>
<protein>
    <submittedName>
        <fullName evidence="1">Uncharacterized protein</fullName>
    </submittedName>
</protein>
<reference evidence="1 2" key="1">
    <citation type="submission" date="2018-11" db="EMBL/GenBank/DDBJ databases">
        <title>Deinococcus shelandsis sp. nov., isolated from South Shetland Islands soil of Antarctica.</title>
        <authorList>
            <person name="Tian J."/>
        </authorList>
    </citation>
    <scope>NUCLEOTIDE SEQUENCE [LARGE SCALE GENOMIC DNA]</scope>
    <source>
        <strain evidence="1 2">S14-83T</strain>
    </source>
</reference>
<organism evidence="1 2">
    <name type="scientific">Deinococcus psychrotolerans</name>
    <dbReference type="NCBI Taxonomy" id="2489213"/>
    <lineage>
        <taxon>Bacteria</taxon>
        <taxon>Thermotogati</taxon>
        <taxon>Deinococcota</taxon>
        <taxon>Deinococci</taxon>
        <taxon>Deinococcales</taxon>
        <taxon>Deinococcaceae</taxon>
        <taxon>Deinococcus</taxon>
    </lineage>
</organism>
<proteinExistence type="predicted"/>
<dbReference type="KEGG" id="dph:EHF33_02660"/>
<dbReference type="AlphaFoldDB" id="A0A3G8YGV3"/>
<keyword evidence="2" id="KW-1185">Reference proteome</keyword>
<dbReference type="OrthoDB" id="9801392at2"/>
<gene>
    <name evidence="1" type="ORF">EHF33_02660</name>
</gene>
<evidence type="ECO:0000313" key="2">
    <source>
        <dbReference type="Proteomes" id="UP000276417"/>
    </source>
</evidence>
<dbReference type="EMBL" id="CP034183">
    <property type="protein sequence ID" value="AZI41784.1"/>
    <property type="molecule type" value="Genomic_DNA"/>
</dbReference>
<sequence>MAGLEAAELRELVRQMYAASADNKRLLSALLEGDRSGLKIKVTQEIEKAFGTAQSRRWPSLKTGAARTALQHYAKFAPPSFTLSWTSWKRAWPAWSATVT</sequence>